<proteinExistence type="predicted"/>
<name>X1HL50_9ZZZZ</name>
<evidence type="ECO:0000313" key="1">
    <source>
        <dbReference type="EMBL" id="GAH70866.1"/>
    </source>
</evidence>
<dbReference type="EMBL" id="BARU01035072">
    <property type="protein sequence ID" value="GAH70866.1"/>
    <property type="molecule type" value="Genomic_DNA"/>
</dbReference>
<accession>X1HL50</accession>
<comment type="caution">
    <text evidence="1">The sequence shown here is derived from an EMBL/GenBank/DDBJ whole genome shotgun (WGS) entry which is preliminary data.</text>
</comment>
<feature type="non-terminal residue" evidence="1">
    <location>
        <position position="1"/>
    </location>
</feature>
<reference evidence="1" key="1">
    <citation type="journal article" date="2014" name="Front. Microbiol.">
        <title>High frequency of phylogenetically diverse reductive dehalogenase-homologous genes in deep subseafloor sedimentary metagenomes.</title>
        <authorList>
            <person name="Kawai M."/>
            <person name="Futagami T."/>
            <person name="Toyoda A."/>
            <person name="Takaki Y."/>
            <person name="Nishi S."/>
            <person name="Hori S."/>
            <person name="Arai W."/>
            <person name="Tsubouchi T."/>
            <person name="Morono Y."/>
            <person name="Uchiyama I."/>
            <person name="Ito T."/>
            <person name="Fujiyama A."/>
            <person name="Inagaki F."/>
            <person name="Takami H."/>
        </authorList>
    </citation>
    <scope>NUCLEOTIDE SEQUENCE</scope>
    <source>
        <strain evidence="1">Expedition CK06-06</strain>
    </source>
</reference>
<organism evidence="1">
    <name type="scientific">marine sediment metagenome</name>
    <dbReference type="NCBI Taxonomy" id="412755"/>
    <lineage>
        <taxon>unclassified sequences</taxon>
        <taxon>metagenomes</taxon>
        <taxon>ecological metagenomes</taxon>
    </lineage>
</organism>
<protein>
    <submittedName>
        <fullName evidence="1">Uncharacterized protein</fullName>
    </submittedName>
</protein>
<dbReference type="AlphaFoldDB" id="X1HL50"/>
<gene>
    <name evidence="1" type="ORF">S03H2_54952</name>
</gene>
<sequence length="55" mass="5945">LENPEMSGVSTLWHPEGETIGVANVAILRVLAGNKHHKRLGSPNIDVKEIASDSR</sequence>